<gene>
    <name evidence="2" type="ORF">NZD86_03185</name>
</gene>
<organism evidence="2 3">
    <name type="scientific">Alicyclobacillus dauci</name>
    <dbReference type="NCBI Taxonomy" id="1475485"/>
    <lineage>
        <taxon>Bacteria</taxon>
        <taxon>Bacillati</taxon>
        <taxon>Bacillota</taxon>
        <taxon>Bacilli</taxon>
        <taxon>Bacillales</taxon>
        <taxon>Alicyclobacillaceae</taxon>
        <taxon>Alicyclobacillus</taxon>
    </lineage>
</organism>
<dbReference type="EMBL" id="CP104064">
    <property type="protein sequence ID" value="WAH37550.1"/>
    <property type="molecule type" value="Genomic_DNA"/>
</dbReference>
<accession>A0ABY6Z696</accession>
<sequence length="112" mass="12731">MWVVERQHKRDEDGQNVAVELRDDDGFMRANVRWDGCMQIWMESVTEENNTLRDTIHTCDLRGLIDRLSELKAASQELFDGMGYWSSDPAEPGDDLSYIPDDTSRGGATPPP</sequence>
<proteinExistence type="predicted"/>
<feature type="region of interest" description="Disordered" evidence="1">
    <location>
        <begin position="82"/>
        <end position="112"/>
    </location>
</feature>
<dbReference type="RefSeq" id="WP_268045052.1">
    <property type="nucleotide sequence ID" value="NZ_CP104064.1"/>
</dbReference>
<evidence type="ECO:0000256" key="1">
    <source>
        <dbReference type="SAM" id="MobiDB-lite"/>
    </source>
</evidence>
<reference evidence="2" key="1">
    <citation type="submission" date="2022-08" db="EMBL/GenBank/DDBJ databases">
        <title>Alicyclobacillus dauci DSM2870, complete genome.</title>
        <authorList>
            <person name="Wang Q."/>
            <person name="Cai R."/>
            <person name="Wang Z."/>
        </authorList>
    </citation>
    <scope>NUCLEOTIDE SEQUENCE</scope>
    <source>
        <strain evidence="2">DSM 28700</strain>
    </source>
</reference>
<dbReference type="Proteomes" id="UP001164803">
    <property type="component" value="Chromosome"/>
</dbReference>
<evidence type="ECO:0000313" key="2">
    <source>
        <dbReference type="EMBL" id="WAH37550.1"/>
    </source>
</evidence>
<keyword evidence="3" id="KW-1185">Reference proteome</keyword>
<name>A0ABY6Z696_9BACL</name>
<evidence type="ECO:0000313" key="3">
    <source>
        <dbReference type="Proteomes" id="UP001164803"/>
    </source>
</evidence>
<protein>
    <submittedName>
        <fullName evidence="2">Uncharacterized protein</fullName>
    </submittedName>
</protein>